<dbReference type="InterPro" id="IPR038718">
    <property type="entry name" value="SNF2-like_sf"/>
</dbReference>
<keyword evidence="4" id="KW-1185">Reference proteome</keyword>
<keyword evidence="1" id="KW-0067">ATP-binding</keyword>
<dbReference type="InterPro" id="IPR000330">
    <property type="entry name" value="SNF2_N"/>
</dbReference>
<dbReference type="InterPro" id="IPR027417">
    <property type="entry name" value="P-loop_NTPase"/>
</dbReference>
<dbReference type="EMBL" id="CP038908">
    <property type="protein sequence ID" value="QGO04525.1"/>
    <property type="molecule type" value="Genomic_DNA"/>
</dbReference>
<keyword evidence="1" id="KW-0547">Nucleotide-binding</keyword>
<dbReference type="PANTHER" id="PTHR10799">
    <property type="entry name" value="SNF2/RAD54 HELICASE FAMILY"/>
    <property type="match status" value="1"/>
</dbReference>
<evidence type="ECO:0000256" key="1">
    <source>
        <dbReference type="ARBA" id="ARBA00022806"/>
    </source>
</evidence>
<dbReference type="GO" id="GO:0005524">
    <property type="term" value="F:ATP binding"/>
    <property type="evidence" value="ECO:0007669"/>
    <property type="project" value="InterPro"/>
</dbReference>
<dbReference type="Pfam" id="PF00176">
    <property type="entry name" value="SNF2-rel_dom"/>
    <property type="match status" value="1"/>
</dbReference>
<dbReference type="Proteomes" id="UP000422232">
    <property type="component" value="Chromosome"/>
</dbReference>
<dbReference type="SUPFAM" id="SSF52540">
    <property type="entry name" value="P-loop containing nucleoside triphosphate hydrolases"/>
    <property type="match status" value="2"/>
</dbReference>
<evidence type="ECO:0000313" key="4">
    <source>
        <dbReference type="Proteomes" id="UP000422232"/>
    </source>
</evidence>
<feature type="domain" description="Helicase ATP-binding" evidence="2">
    <location>
        <begin position="17"/>
        <end position="182"/>
    </location>
</feature>
<name>A0A9Q6PRD3_PISSA</name>
<dbReference type="RefSeq" id="WP_230383465.1">
    <property type="nucleotide sequence ID" value="NZ_CP038894.1"/>
</dbReference>
<keyword evidence="1" id="KW-0347">Helicase</keyword>
<reference evidence="3 4" key="1">
    <citation type="submission" date="2019-04" db="EMBL/GenBank/DDBJ databases">
        <title>Complete genome sequencing of Piscirickettsia salmonis strain Psal-009.</title>
        <authorList>
            <person name="Schober I."/>
            <person name="Bunk B."/>
            <person name="Sproer C."/>
            <person name="Carril G.P."/>
            <person name="Riedel T."/>
            <person name="Flores-Herrera P.A."/>
            <person name="Nourdin-Galindo G."/>
            <person name="Marshall S.H."/>
            <person name="Overmann J."/>
        </authorList>
    </citation>
    <scope>NUCLEOTIDE SEQUENCE [LARGE SCALE GENOMIC DNA]</scope>
    <source>
        <strain evidence="3 4">Psal-009</strain>
    </source>
</reference>
<keyword evidence="1" id="KW-0378">Hydrolase</keyword>
<dbReference type="InterPro" id="IPR014001">
    <property type="entry name" value="Helicase_ATP-bd"/>
</dbReference>
<accession>A0A9Q6PRD3</accession>
<dbReference type="SMART" id="SM00487">
    <property type="entry name" value="DEXDc"/>
    <property type="match status" value="1"/>
</dbReference>
<sequence length="459" mass="52414">MERLTQGMLHEYQHDAVNFIIENPSCALFLECGLGKTITTLTALSSLVNQYEIIKTLVVAPKRVVATVWAQEAQKWTHTDYLTFSSVIGSPAQRERALEKKADVYLINYENLVWLIEHKTIDFDFDALIFDEFSKMKAFNSKRFKAVKKVLPCVNRVIGLTGTPAPNSLLDLWSLSYILDRGKRLGKAYTGFRERYFQSDYMGYNWKPHAGSATEIHSLLEDICLTLTADEYLKLPRRIDNIIEVELPSAARHEYDELESDCLIKFEGQSLAVQNPAILTNKLLQFSNGAVYTDDEGTYKIVHDAKLEALDDIIQEAVGNPVLVAYNYKSDLSRLRERFPKAEHINDAPDTIERWNKGEIDILLAHPASAGHGLNLQDGGNTIVWFGLNWSLELYLQFNARLYRQRQTKPVFIHHIVTKDSVDQSVIESLQNKDQTQQALLDALKWGMSQRMKRKKVVT</sequence>
<dbReference type="PROSITE" id="PS51192">
    <property type="entry name" value="HELICASE_ATP_BIND_1"/>
    <property type="match status" value="1"/>
</dbReference>
<dbReference type="Gene3D" id="3.40.50.10810">
    <property type="entry name" value="Tandem AAA-ATPase domain"/>
    <property type="match status" value="1"/>
</dbReference>
<proteinExistence type="predicted"/>
<gene>
    <name evidence="3" type="ORF">Psal009_00394</name>
</gene>
<evidence type="ECO:0000259" key="2">
    <source>
        <dbReference type="PROSITE" id="PS51192"/>
    </source>
</evidence>
<dbReference type="AlphaFoldDB" id="A0A9Q6PRD3"/>
<protein>
    <submittedName>
        <fullName evidence="3">DNA phosphorothioation system restriction enzyme</fullName>
    </submittedName>
</protein>
<organism evidence="3 4">
    <name type="scientific">Piscirickettsia salmonis</name>
    <dbReference type="NCBI Taxonomy" id="1238"/>
    <lineage>
        <taxon>Bacteria</taxon>
        <taxon>Pseudomonadati</taxon>
        <taxon>Pseudomonadota</taxon>
        <taxon>Gammaproteobacteria</taxon>
        <taxon>Thiotrichales</taxon>
        <taxon>Piscirickettsiaceae</taxon>
        <taxon>Piscirickettsia</taxon>
    </lineage>
</organism>
<dbReference type="Gene3D" id="3.40.50.300">
    <property type="entry name" value="P-loop containing nucleotide triphosphate hydrolases"/>
    <property type="match status" value="1"/>
</dbReference>
<evidence type="ECO:0000313" key="3">
    <source>
        <dbReference type="EMBL" id="QGO04525.1"/>
    </source>
</evidence>